<keyword evidence="2" id="KW-0472">Membrane</keyword>
<dbReference type="Proteomes" id="UP000287447">
    <property type="component" value="Unassembled WGS sequence"/>
</dbReference>
<feature type="transmembrane region" description="Helical" evidence="2">
    <location>
        <begin position="240"/>
        <end position="261"/>
    </location>
</feature>
<keyword evidence="2" id="KW-1133">Transmembrane helix</keyword>
<keyword evidence="2" id="KW-0812">Transmembrane</keyword>
<feature type="transmembrane region" description="Helical" evidence="2">
    <location>
        <begin position="201"/>
        <end position="234"/>
    </location>
</feature>
<keyword evidence="4" id="KW-1185">Reference proteome</keyword>
<dbReference type="OrthoDB" id="8050531at2"/>
<dbReference type="AlphaFoldDB" id="A0A3S2VMG2"/>
<dbReference type="RefSeq" id="WP_127765826.1">
    <property type="nucleotide sequence ID" value="NZ_SADE01000002.1"/>
</dbReference>
<comment type="caution">
    <text evidence="3">The sequence shown here is derived from an EMBL/GenBank/DDBJ whole genome shotgun (WGS) entry which is preliminary data.</text>
</comment>
<evidence type="ECO:0000256" key="1">
    <source>
        <dbReference type="SAM" id="MobiDB-lite"/>
    </source>
</evidence>
<name>A0A3S2VMG2_9PROT</name>
<dbReference type="EMBL" id="SADE01000002">
    <property type="protein sequence ID" value="RVU36350.1"/>
    <property type="molecule type" value="Genomic_DNA"/>
</dbReference>
<feature type="transmembrane region" description="Helical" evidence="2">
    <location>
        <begin position="139"/>
        <end position="156"/>
    </location>
</feature>
<feature type="transmembrane region" description="Helical" evidence="2">
    <location>
        <begin position="314"/>
        <end position="339"/>
    </location>
</feature>
<feature type="region of interest" description="Disordered" evidence="1">
    <location>
        <begin position="1"/>
        <end position="23"/>
    </location>
</feature>
<evidence type="ECO:0000313" key="3">
    <source>
        <dbReference type="EMBL" id="RVU36350.1"/>
    </source>
</evidence>
<organism evidence="3 4">
    <name type="scientific">Hwanghaeella grinnelliae</name>
    <dbReference type="NCBI Taxonomy" id="2500179"/>
    <lineage>
        <taxon>Bacteria</taxon>
        <taxon>Pseudomonadati</taxon>
        <taxon>Pseudomonadota</taxon>
        <taxon>Alphaproteobacteria</taxon>
        <taxon>Rhodospirillales</taxon>
        <taxon>Rhodospirillaceae</taxon>
        <taxon>Hwanghaeella</taxon>
    </lineage>
</organism>
<feature type="transmembrane region" description="Helical" evidence="2">
    <location>
        <begin position="107"/>
        <end position="127"/>
    </location>
</feature>
<evidence type="ECO:0008006" key="5">
    <source>
        <dbReference type="Google" id="ProtNLM"/>
    </source>
</evidence>
<gene>
    <name evidence="3" type="ORF">EOI86_14155</name>
</gene>
<evidence type="ECO:0000256" key="2">
    <source>
        <dbReference type="SAM" id="Phobius"/>
    </source>
</evidence>
<reference evidence="4" key="1">
    <citation type="submission" date="2019-01" db="EMBL/GenBank/DDBJ databases">
        <title>Gri0909 isolated from a small marine red alga.</title>
        <authorList>
            <person name="Kim J."/>
            <person name="Jeong S.E."/>
            <person name="Jeon C.O."/>
        </authorList>
    </citation>
    <scope>NUCLEOTIDE SEQUENCE [LARGE SCALE GENOMIC DNA]</scope>
    <source>
        <strain evidence="4">Gri0909</strain>
    </source>
</reference>
<sequence length="391" mass="40813">MSDGGGPTAQIARPGGEEPPRSVKWSWGEKPPQLYLLCALAFLSAPVGLIAPDNFSVLLLTIGGLALMTNPVSGSGPIRRQRYLYPLVALLIWVGLSLFWSTGDRQAIDGFLKLAIFTGFGVLLVTFARELREKDKRLLGRWLIPTVWAYCALFLFDRLADNPLTGLLKADADSALPGTALLLLSWPAAGFLFHTDKPVQALVLLMTAGLVQAGANAQAIVLAWLVGGMAAGLAAVLPRITAGLLGSVSVIAIFAAPVLAAQSGLIQRLMPGALALSDAISNRPLLGLGLGGGLNAAAGPSGTLPHQGSAILQIWLDLGIVGAAILGALVTMLAFAGWTGPPAPRAARLGLLAAAFVLAYFGHGAWQTWWVATLFITGAFAAALPDRLRNR</sequence>
<protein>
    <recommendedName>
        <fullName evidence="5">O-antigen ligase domain-containing protein</fullName>
    </recommendedName>
</protein>
<feature type="transmembrane region" description="Helical" evidence="2">
    <location>
        <begin position="83"/>
        <end position="101"/>
    </location>
</feature>
<proteinExistence type="predicted"/>
<feature type="transmembrane region" description="Helical" evidence="2">
    <location>
        <begin position="346"/>
        <end position="362"/>
    </location>
</feature>
<evidence type="ECO:0000313" key="4">
    <source>
        <dbReference type="Proteomes" id="UP000287447"/>
    </source>
</evidence>
<feature type="transmembrane region" description="Helical" evidence="2">
    <location>
        <begin position="34"/>
        <end position="51"/>
    </location>
</feature>
<accession>A0A3S2VMG2</accession>
<feature type="transmembrane region" description="Helical" evidence="2">
    <location>
        <begin position="57"/>
        <end position="76"/>
    </location>
</feature>